<keyword evidence="3" id="KW-0067">ATP-binding</keyword>
<dbReference type="Gene3D" id="3.90.640.10">
    <property type="entry name" value="Actin, Chain A, domain 4"/>
    <property type="match status" value="2"/>
</dbReference>
<sequence length="366" mass="41520">MHSSSSLHKSLFDERRLHLGRLIGGDNFSKNLCYEIHTLSLSLLWFDSKLIEPSSSLLYPLTKSVKEYGRSNTVFAAKRLIGRKYSDPVVQKDKKLWPFNVVVGVNDKPMIVVKYKGEKKRLCAEEVSSMILVKMREVAEAYLKSHVKNAVVTVPAYFNYSQRKPTKDAGAIAGLNFMRIINETIATAIAYGLEKRTNCVEKRNIFIFYLGGGTFDVSLLTIKDKDFKVKATAGDTHLGGEDFDNRMVNYMVHEFKRKNKVDISGNPKARRRALTFASQLITRTKFEEINMELFQKCMEIVNSFLTYANMNKRDVHDVVLVGGSSRIPKVQHLLQNFFEGKHLCKSINLDEADAYGEAVQAILLGE</sequence>
<proteinExistence type="inferred from homology"/>
<evidence type="ECO:0000256" key="2">
    <source>
        <dbReference type="ARBA" id="ARBA00022741"/>
    </source>
</evidence>
<comment type="similarity">
    <text evidence="1">Belongs to the heat shock protein 70 family.</text>
</comment>
<name>A0A445KGK1_GLYSO</name>
<protein>
    <submittedName>
        <fullName evidence="4">Heat shock cognate 70 kDa protein</fullName>
    </submittedName>
</protein>
<dbReference type="GO" id="GO:0005524">
    <property type="term" value="F:ATP binding"/>
    <property type="evidence" value="ECO:0007669"/>
    <property type="project" value="UniProtKB-KW"/>
</dbReference>
<dbReference type="FunFam" id="3.30.420.40:FF:000545">
    <property type="entry name" value="Endoplasmic reticulum chaperone BiP"/>
    <property type="match status" value="1"/>
</dbReference>
<keyword evidence="4" id="KW-0346">Stress response</keyword>
<evidence type="ECO:0000256" key="1">
    <source>
        <dbReference type="ARBA" id="ARBA00007381"/>
    </source>
</evidence>
<dbReference type="PRINTS" id="PR00301">
    <property type="entry name" value="HEATSHOCK70"/>
</dbReference>
<dbReference type="Gene3D" id="3.30.420.40">
    <property type="match status" value="4"/>
</dbReference>
<accession>A0A445KGK1</accession>
<dbReference type="Pfam" id="PF00012">
    <property type="entry name" value="HSP70"/>
    <property type="match status" value="2"/>
</dbReference>
<evidence type="ECO:0000313" key="5">
    <source>
        <dbReference type="Proteomes" id="UP000289340"/>
    </source>
</evidence>
<dbReference type="Proteomes" id="UP000289340">
    <property type="component" value="Chromosome 6"/>
</dbReference>
<dbReference type="InterPro" id="IPR043129">
    <property type="entry name" value="ATPase_NBD"/>
</dbReference>
<comment type="caution">
    <text evidence="4">The sequence shown here is derived from an EMBL/GenBank/DDBJ whole genome shotgun (WGS) entry which is preliminary data.</text>
</comment>
<dbReference type="GO" id="GO:0140662">
    <property type="term" value="F:ATP-dependent protein folding chaperone"/>
    <property type="evidence" value="ECO:0007669"/>
    <property type="project" value="InterPro"/>
</dbReference>
<dbReference type="EMBL" id="QZWG01000006">
    <property type="protein sequence ID" value="RZC09763.1"/>
    <property type="molecule type" value="Genomic_DNA"/>
</dbReference>
<evidence type="ECO:0000313" key="4">
    <source>
        <dbReference type="EMBL" id="RZC09763.1"/>
    </source>
</evidence>
<organism evidence="4 5">
    <name type="scientific">Glycine soja</name>
    <name type="common">Wild soybean</name>
    <dbReference type="NCBI Taxonomy" id="3848"/>
    <lineage>
        <taxon>Eukaryota</taxon>
        <taxon>Viridiplantae</taxon>
        <taxon>Streptophyta</taxon>
        <taxon>Embryophyta</taxon>
        <taxon>Tracheophyta</taxon>
        <taxon>Spermatophyta</taxon>
        <taxon>Magnoliopsida</taxon>
        <taxon>eudicotyledons</taxon>
        <taxon>Gunneridae</taxon>
        <taxon>Pentapetalae</taxon>
        <taxon>rosids</taxon>
        <taxon>fabids</taxon>
        <taxon>Fabales</taxon>
        <taxon>Fabaceae</taxon>
        <taxon>Papilionoideae</taxon>
        <taxon>50 kb inversion clade</taxon>
        <taxon>NPAAA clade</taxon>
        <taxon>indigoferoid/millettioid clade</taxon>
        <taxon>Phaseoleae</taxon>
        <taxon>Glycine</taxon>
        <taxon>Glycine subgen. Soja</taxon>
    </lineage>
</organism>
<reference evidence="4 5" key="1">
    <citation type="submission" date="2018-09" db="EMBL/GenBank/DDBJ databases">
        <title>A high-quality reference genome of wild soybean provides a powerful tool to mine soybean genomes.</title>
        <authorList>
            <person name="Xie M."/>
            <person name="Chung C.Y.L."/>
            <person name="Li M.-W."/>
            <person name="Wong F.-L."/>
            <person name="Chan T.-F."/>
            <person name="Lam H.-M."/>
        </authorList>
    </citation>
    <scope>NUCLEOTIDE SEQUENCE [LARGE SCALE GENOMIC DNA]</scope>
    <source>
        <strain evidence="5">cv. W05</strain>
        <tissue evidence="4">Hypocotyl of etiolated seedlings</tissue>
    </source>
</reference>
<keyword evidence="2" id="KW-0547">Nucleotide-binding</keyword>
<gene>
    <name evidence="4" type="ORF">D0Y65_016205</name>
</gene>
<dbReference type="Gene3D" id="3.30.30.30">
    <property type="match status" value="1"/>
</dbReference>
<keyword evidence="5" id="KW-1185">Reference proteome</keyword>
<dbReference type="AlphaFoldDB" id="A0A445KGK1"/>
<dbReference type="SUPFAM" id="SSF53067">
    <property type="entry name" value="Actin-like ATPase domain"/>
    <property type="match status" value="2"/>
</dbReference>
<dbReference type="InterPro" id="IPR013126">
    <property type="entry name" value="Hsp_70_fam"/>
</dbReference>
<evidence type="ECO:0000256" key="3">
    <source>
        <dbReference type="ARBA" id="ARBA00022840"/>
    </source>
</evidence>
<dbReference type="PANTHER" id="PTHR19375">
    <property type="entry name" value="HEAT SHOCK PROTEIN 70KDA"/>
    <property type="match status" value="1"/>
</dbReference>